<evidence type="ECO:0000313" key="3">
    <source>
        <dbReference type="EMBL" id="CAG2068524.1"/>
    </source>
</evidence>
<dbReference type="PRINTS" id="PR00390">
    <property type="entry name" value="PHPHLIPASEC"/>
</dbReference>
<keyword evidence="1" id="KW-0443">Lipid metabolism</keyword>
<evidence type="ECO:0000256" key="1">
    <source>
        <dbReference type="RuleBase" id="RU361133"/>
    </source>
</evidence>
<comment type="caution">
    <text evidence="3">The sequence shown here is derived from an EMBL/GenBank/DDBJ whole genome shotgun (WGS) entry which is preliminary data.</text>
</comment>
<protein>
    <recommendedName>
        <fullName evidence="1">Phosphoinositide phospholipase C</fullName>
        <ecNumber evidence="1">3.1.4.11</ecNumber>
    </recommendedName>
</protein>
<sequence length="65" mass="7610">MSRPLSHYWIASSHNTYLTGDQFSSESSVEAYVRCLRIGCRCIELDCWEWSGRNALHLPWSHTHQ</sequence>
<dbReference type="PROSITE" id="PS50007">
    <property type="entry name" value="PIPLC_X_DOMAIN"/>
    <property type="match status" value="1"/>
</dbReference>
<dbReference type="Gene3D" id="3.20.20.190">
    <property type="entry name" value="Phosphatidylinositol (PI) phosphodiesterase"/>
    <property type="match status" value="1"/>
</dbReference>
<keyword evidence="1" id="KW-0378">Hydrolase</keyword>
<keyword evidence="1" id="KW-0442">Lipid degradation</keyword>
<feature type="domain" description="Phosphatidylinositol-specific phospholipase C X" evidence="2">
    <location>
        <begin position="1"/>
        <end position="65"/>
    </location>
</feature>
<organism evidence="3 4">
    <name type="scientific">Timema podura</name>
    <name type="common">Walking stick</name>
    <dbReference type="NCBI Taxonomy" id="61482"/>
    <lineage>
        <taxon>Eukaryota</taxon>
        <taxon>Metazoa</taxon>
        <taxon>Ecdysozoa</taxon>
        <taxon>Arthropoda</taxon>
        <taxon>Hexapoda</taxon>
        <taxon>Insecta</taxon>
        <taxon>Pterygota</taxon>
        <taxon>Neoptera</taxon>
        <taxon>Polyneoptera</taxon>
        <taxon>Phasmatodea</taxon>
        <taxon>Timematodea</taxon>
        <taxon>Timematoidea</taxon>
        <taxon>Timematidae</taxon>
        <taxon>Timema</taxon>
    </lineage>
</organism>
<dbReference type="PANTHER" id="PTHR10336:SF159">
    <property type="entry name" value="1-PHOSPHATIDYLINOSITOL 4,5-BISPHOSPHATE PHOSPHODIESTERASE GAMMA"/>
    <property type="match status" value="1"/>
</dbReference>
<keyword evidence="4" id="KW-1185">Reference proteome</keyword>
<proteinExistence type="predicted"/>
<accession>A0ABN7PL36</accession>
<dbReference type="PANTHER" id="PTHR10336">
    <property type="entry name" value="PHOSPHOINOSITIDE-SPECIFIC PHOSPHOLIPASE C FAMILY PROTEIN"/>
    <property type="match status" value="1"/>
</dbReference>
<dbReference type="SUPFAM" id="SSF51695">
    <property type="entry name" value="PLC-like phosphodiesterases"/>
    <property type="match status" value="1"/>
</dbReference>
<dbReference type="Proteomes" id="UP001153148">
    <property type="component" value="Unassembled WGS sequence"/>
</dbReference>
<evidence type="ECO:0000259" key="2">
    <source>
        <dbReference type="SMART" id="SM00148"/>
    </source>
</evidence>
<name>A0ABN7PL36_TIMPD</name>
<dbReference type="EC" id="3.1.4.11" evidence="1"/>
<dbReference type="InterPro" id="IPR017946">
    <property type="entry name" value="PLC-like_Pdiesterase_TIM-brl"/>
</dbReference>
<gene>
    <name evidence="3" type="ORF">TPAB3V08_LOCUS15467</name>
</gene>
<dbReference type="SMART" id="SM00148">
    <property type="entry name" value="PLCXc"/>
    <property type="match status" value="1"/>
</dbReference>
<reference evidence="3" key="1">
    <citation type="submission" date="2021-03" db="EMBL/GenBank/DDBJ databases">
        <authorList>
            <person name="Tran Van P."/>
        </authorList>
    </citation>
    <scope>NUCLEOTIDE SEQUENCE</scope>
</reference>
<evidence type="ECO:0000313" key="4">
    <source>
        <dbReference type="Proteomes" id="UP001153148"/>
    </source>
</evidence>
<dbReference type="EMBL" id="CAJPIN010092910">
    <property type="protein sequence ID" value="CAG2068524.1"/>
    <property type="molecule type" value="Genomic_DNA"/>
</dbReference>
<dbReference type="Pfam" id="PF00388">
    <property type="entry name" value="PI-PLC-X"/>
    <property type="match status" value="1"/>
</dbReference>
<dbReference type="InterPro" id="IPR000909">
    <property type="entry name" value="PLipase_C_PInositol-sp_X_dom"/>
</dbReference>
<dbReference type="InterPro" id="IPR001192">
    <property type="entry name" value="PI-PLC_fam"/>
</dbReference>
<comment type="catalytic activity">
    <reaction evidence="1">
        <text>a 1,2-diacyl-sn-glycero-3-phospho-(1D-myo-inositol-4,5-bisphosphate) + H2O = 1D-myo-inositol 1,4,5-trisphosphate + a 1,2-diacyl-sn-glycerol + H(+)</text>
        <dbReference type="Rhea" id="RHEA:33179"/>
        <dbReference type="ChEBI" id="CHEBI:15377"/>
        <dbReference type="ChEBI" id="CHEBI:15378"/>
        <dbReference type="ChEBI" id="CHEBI:17815"/>
        <dbReference type="ChEBI" id="CHEBI:58456"/>
        <dbReference type="ChEBI" id="CHEBI:203600"/>
        <dbReference type="EC" id="3.1.4.11"/>
    </reaction>
</comment>